<dbReference type="RefSeq" id="WP_377359781.1">
    <property type="nucleotide sequence ID" value="NZ_JBHTCM010000013.1"/>
</dbReference>
<name>A0ABW2KY05_9PROT</name>
<evidence type="ECO:0000313" key="4">
    <source>
        <dbReference type="Proteomes" id="UP001596456"/>
    </source>
</evidence>
<sequence>MLYTAPEICRRVGERVRALRLAQGLSQSVLAERAGVSFSTYRRLEATGQVSFADIVRTALALRAEDGLLELFPAPEYATLDEALKQTAPGRRRAPRRGKGADECA</sequence>
<gene>
    <name evidence="3" type="ORF">ACFQPS_13650</name>
</gene>
<dbReference type="Pfam" id="PF13560">
    <property type="entry name" value="HTH_31"/>
    <property type="match status" value="1"/>
</dbReference>
<dbReference type="Proteomes" id="UP001596456">
    <property type="component" value="Unassembled WGS sequence"/>
</dbReference>
<reference evidence="4" key="1">
    <citation type="journal article" date="2019" name="Int. J. Syst. Evol. Microbiol.">
        <title>The Global Catalogue of Microorganisms (GCM) 10K type strain sequencing project: providing services to taxonomists for standard genome sequencing and annotation.</title>
        <authorList>
            <consortium name="The Broad Institute Genomics Platform"/>
            <consortium name="The Broad Institute Genome Sequencing Center for Infectious Disease"/>
            <person name="Wu L."/>
            <person name="Ma J."/>
        </authorList>
    </citation>
    <scope>NUCLEOTIDE SEQUENCE [LARGE SCALE GENOMIC DNA]</scope>
    <source>
        <strain evidence="4">CGMCC 1.16275</strain>
    </source>
</reference>
<comment type="caution">
    <text evidence="3">The sequence shown here is derived from an EMBL/GenBank/DDBJ whole genome shotgun (WGS) entry which is preliminary data.</text>
</comment>
<accession>A0ABW2KY05</accession>
<organism evidence="3 4">
    <name type="scientific">Rhodocista pekingensis</name>
    <dbReference type="NCBI Taxonomy" id="201185"/>
    <lineage>
        <taxon>Bacteria</taxon>
        <taxon>Pseudomonadati</taxon>
        <taxon>Pseudomonadota</taxon>
        <taxon>Alphaproteobacteria</taxon>
        <taxon>Rhodospirillales</taxon>
        <taxon>Azospirillaceae</taxon>
        <taxon>Rhodocista</taxon>
    </lineage>
</organism>
<dbReference type="InterPro" id="IPR001387">
    <property type="entry name" value="Cro/C1-type_HTH"/>
</dbReference>
<dbReference type="PROSITE" id="PS50943">
    <property type="entry name" value="HTH_CROC1"/>
    <property type="match status" value="1"/>
</dbReference>
<dbReference type="InterPro" id="IPR010982">
    <property type="entry name" value="Lambda_DNA-bd_dom_sf"/>
</dbReference>
<dbReference type="SMART" id="SM00530">
    <property type="entry name" value="HTH_XRE"/>
    <property type="match status" value="1"/>
</dbReference>
<proteinExistence type="predicted"/>
<protein>
    <submittedName>
        <fullName evidence="3">Helix-turn-helix domain-containing protein</fullName>
    </submittedName>
</protein>
<evidence type="ECO:0000256" key="1">
    <source>
        <dbReference type="SAM" id="MobiDB-lite"/>
    </source>
</evidence>
<feature type="domain" description="HTH cro/C1-type" evidence="2">
    <location>
        <begin position="16"/>
        <end position="45"/>
    </location>
</feature>
<feature type="region of interest" description="Disordered" evidence="1">
    <location>
        <begin position="83"/>
        <end position="105"/>
    </location>
</feature>
<dbReference type="Gene3D" id="1.10.260.40">
    <property type="entry name" value="lambda repressor-like DNA-binding domains"/>
    <property type="match status" value="1"/>
</dbReference>
<keyword evidence="4" id="KW-1185">Reference proteome</keyword>
<dbReference type="CDD" id="cd00093">
    <property type="entry name" value="HTH_XRE"/>
    <property type="match status" value="1"/>
</dbReference>
<evidence type="ECO:0000259" key="2">
    <source>
        <dbReference type="PROSITE" id="PS50943"/>
    </source>
</evidence>
<dbReference type="EMBL" id="JBHTCM010000013">
    <property type="protein sequence ID" value="MFC7334208.1"/>
    <property type="molecule type" value="Genomic_DNA"/>
</dbReference>
<dbReference type="SUPFAM" id="SSF47413">
    <property type="entry name" value="lambda repressor-like DNA-binding domains"/>
    <property type="match status" value="1"/>
</dbReference>
<evidence type="ECO:0000313" key="3">
    <source>
        <dbReference type="EMBL" id="MFC7334208.1"/>
    </source>
</evidence>